<proteinExistence type="predicted"/>
<name>A0ABW2TZU3_9BACT</name>
<dbReference type="InterPro" id="IPR036974">
    <property type="entry name" value="PUA_sf"/>
</dbReference>
<dbReference type="SMART" id="SM00359">
    <property type="entry name" value="PUA"/>
    <property type="match status" value="1"/>
</dbReference>
<dbReference type="InterPro" id="IPR015947">
    <property type="entry name" value="PUA-like_sf"/>
</dbReference>
<dbReference type="Pfam" id="PF01472">
    <property type="entry name" value="PUA"/>
    <property type="match status" value="1"/>
</dbReference>
<evidence type="ECO:0000259" key="1">
    <source>
        <dbReference type="SMART" id="SM00359"/>
    </source>
</evidence>
<organism evidence="2 3">
    <name type="scientific">Hymenobacter humi</name>
    <dbReference type="NCBI Taxonomy" id="1411620"/>
    <lineage>
        <taxon>Bacteria</taxon>
        <taxon>Pseudomonadati</taxon>
        <taxon>Bacteroidota</taxon>
        <taxon>Cytophagia</taxon>
        <taxon>Cytophagales</taxon>
        <taxon>Hymenobacteraceae</taxon>
        <taxon>Hymenobacter</taxon>
    </lineage>
</organism>
<gene>
    <name evidence="2" type="ORF">ACFQT0_01430</name>
</gene>
<dbReference type="RefSeq" id="WP_380199772.1">
    <property type="nucleotide sequence ID" value="NZ_JBHTEK010000001.1"/>
</dbReference>
<dbReference type="EMBL" id="JBHTEK010000001">
    <property type="protein sequence ID" value="MFC7666237.1"/>
    <property type="molecule type" value="Genomic_DNA"/>
</dbReference>
<accession>A0ABW2TZU3</accession>
<comment type="caution">
    <text evidence="2">The sequence shown here is derived from an EMBL/GenBank/DDBJ whole genome shotgun (WGS) entry which is preliminary data.</text>
</comment>
<reference evidence="3" key="1">
    <citation type="journal article" date="2019" name="Int. J. Syst. Evol. Microbiol.">
        <title>The Global Catalogue of Microorganisms (GCM) 10K type strain sequencing project: providing services to taxonomists for standard genome sequencing and annotation.</title>
        <authorList>
            <consortium name="The Broad Institute Genomics Platform"/>
            <consortium name="The Broad Institute Genome Sequencing Center for Infectious Disease"/>
            <person name="Wu L."/>
            <person name="Ma J."/>
        </authorList>
    </citation>
    <scope>NUCLEOTIDE SEQUENCE [LARGE SCALE GENOMIC DNA]</scope>
    <source>
        <strain evidence="3">JCM 19635</strain>
    </source>
</reference>
<sequence length="85" mass="9040">MQVNAGAVAALTAAGKAVSLLPVGVLAIEGTFRKGDIIRLTDEKGHLLGLGIAEYGSDKALERLGQQHQRPLVHYDYLFLTPTLA</sequence>
<protein>
    <submittedName>
        <fullName evidence="2">PUA domain-containing protein</fullName>
    </submittedName>
</protein>
<dbReference type="PROSITE" id="PS50890">
    <property type="entry name" value="PUA"/>
    <property type="match status" value="1"/>
</dbReference>
<dbReference type="Proteomes" id="UP001596513">
    <property type="component" value="Unassembled WGS sequence"/>
</dbReference>
<evidence type="ECO:0000313" key="2">
    <source>
        <dbReference type="EMBL" id="MFC7666237.1"/>
    </source>
</evidence>
<dbReference type="Gene3D" id="2.30.130.10">
    <property type="entry name" value="PUA domain"/>
    <property type="match status" value="1"/>
</dbReference>
<dbReference type="InterPro" id="IPR002478">
    <property type="entry name" value="PUA"/>
</dbReference>
<keyword evidence="3" id="KW-1185">Reference proteome</keyword>
<feature type="domain" description="PUA" evidence="1">
    <location>
        <begin position="1"/>
        <end position="73"/>
    </location>
</feature>
<evidence type="ECO:0000313" key="3">
    <source>
        <dbReference type="Proteomes" id="UP001596513"/>
    </source>
</evidence>
<dbReference type="SUPFAM" id="SSF88697">
    <property type="entry name" value="PUA domain-like"/>
    <property type="match status" value="1"/>
</dbReference>